<feature type="signal peptide" evidence="8">
    <location>
        <begin position="1"/>
        <end position="25"/>
    </location>
</feature>
<sequence length="494" mass="51035">MKIPLLPSPLSALVCAWIATTSVDALVAPQLASRAPTSGQSMTVVRRSRPRLDPDTINAWANEKTAALGVKYGGLNPAEQKRASGMNLLTDQQFDSSYFGSIAIGTPPVSYNVILDTGSADLWIATGSSNQTSTSGNNPIPLFNPTASSSFTGSNTPFQVTYGSGAVAGVIGTDKVQFAGFEVQSQAFGLVNQATPQLLASPVSGLMGMAFQTIASSGATPFWEAIVNSNSALDSPLMAFHLTRMINATSARDLEFGGTFTFGAVNNSLFTGDIDYQNIPSGAPGFWILDLDQINVQGKTVSVGSGSAAFAAIDTGTTGIAGPTEVLTEIYANIPGSQQLSGSQGFWSIPCNTDFSVSLKFGSSSNSWTVSPDDFRLQQIDDNTCVGAFFAMPSSGGQTPSWIIGDTFLKNVYSVFRASPPSVGFAALSSEAISLSDPNLPVPSPTTAPAPNSVNNNNGSDGGGSASDALAGFKVPMGLVTFASLFLGAMIALA</sequence>
<evidence type="ECO:0000313" key="10">
    <source>
        <dbReference type="EMBL" id="TCD69057.1"/>
    </source>
</evidence>
<dbReference type="STRING" id="92696.A0A4V2MX79"/>
<keyword evidence="11" id="KW-1185">Reference proteome</keyword>
<dbReference type="Proteomes" id="UP000292702">
    <property type="component" value="Unassembled WGS sequence"/>
</dbReference>
<dbReference type="GO" id="GO:0006508">
    <property type="term" value="P:proteolysis"/>
    <property type="evidence" value="ECO:0007669"/>
    <property type="project" value="UniProtKB-KW"/>
</dbReference>
<gene>
    <name evidence="10" type="ORF">EIP91_008955</name>
</gene>
<reference evidence="10 11" key="1">
    <citation type="submission" date="2018-11" db="EMBL/GenBank/DDBJ databases">
        <title>Genome assembly of Steccherinum ochraceum LE-BIN_3174, the white-rot fungus of the Steccherinaceae family (The Residual Polyporoid clade, Polyporales, Basidiomycota).</title>
        <authorList>
            <person name="Fedorova T.V."/>
            <person name="Glazunova O.A."/>
            <person name="Landesman E.O."/>
            <person name="Moiseenko K.V."/>
            <person name="Psurtseva N.V."/>
            <person name="Savinova O.S."/>
            <person name="Shakhova N.V."/>
            <person name="Tyazhelova T.V."/>
            <person name="Vasina D.V."/>
        </authorList>
    </citation>
    <scope>NUCLEOTIDE SEQUENCE [LARGE SCALE GENOMIC DNA]</scope>
    <source>
        <strain evidence="10 11">LE-BIN_3174</strain>
    </source>
</reference>
<organism evidence="10 11">
    <name type="scientific">Steccherinum ochraceum</name>
    <dbReference type="NCBI Taxonomy" id="92696"/>
    <lineage>
        <taxon>Eukaryota</taxon>
        <taxon>Fungi</taxon>
        <taxon>Dikarya</taxon>
        <taxon>Basidiomycota</taxon>
        <taxon>Agaricomycotina</taxon>
        <taxon>Agaricomycetes</taxon>
        <taxon>Polyporales</taxon>
        <taxon>Steccherinaceae</taxon>
        <taxon>Steccherinum</taxon>
    </lineage>
</organism>
<dbReference type="Pfam" id="PF00026">
    <property type="entry name" value="Asp"/>
    <property type="match status" value="1"/>
</dbReference>
<evidence type="ECO:0000256" key="5">
    <source>
        <dbReference type="PIRSR" id="PIRSR601461-1"/>
    </source>
</evidence>
<dbReference type="InterPro" id="IPR021109">
    <property type="entry name" value="Peptidase_aspartic_dom_sf"/>
</dbReference>
<dbReference type="PRINTS" id="PR00792">
    <property type="entry name" value="PEPSIN"/>
</dbReference>
<evidence type="ECO:0000256" key="2">
    <source>
        <dbReference type="ARBA" id="ARBA00022670"/>
    </source>
</evidence>
<keyword evidence="2 6" id="KW-0645">Protease</keyword>
<feature type="compositionally biased region" description="Low complexity" evidence="7">
    <location>
        <begin position="449"/>
        <end position="459"/>
    </location>
</feature>
<name>A0A4V2MX79_9APHY</name>
<feature type="chain" id="PRO_5021027074" description="Peptidase A1 domain-containing protein" evidence="8">
    <location>
        <begin position="26"/>
        <end position="494"/>
    </location>
</feature>
<dbReference type="CDD" id="cd05471">
    <property type="entry name" value="pepsin_like"/>
    <property type="match status" value="1"/>
</dbReference>
<feature type="active site" evidence="5">
    <location>
        <position position="116"/>
    </location>
</feature>
<dbReference type="InterPro" id="IPR033121">
    <property type="entry name" value="PEPTIDASE_A1"/>
</dbReference>
<evidence type="ECO:0000259" key="9">
    <source>
        <dbReference type="PROSITE" id="PS51767"/>
    </source>
</evidence>
<keyword evidence="4 6" id="KW-0378">Hydrolase</keyword>
<dbReference type="GO" id="GO:0004190">
    <property type="term" value="F:aspartic-type endopeptidase activity"/>
    <property type="evidence" value="ECO:0007669"/>
    <property type="project" value="UniProtKB-KW"/>
</dbReference>
<keyword evidence="8" id="KW-0732">Signal</keyword>
<feature type="active site" evidence="5">
    <location>
        <position position="314"/>
    </location>
</feature>
<dbReference type="InterPro" id="IPR034164">
    <property type="entry name" value="Pepsin-like_dom"/>
</dbReference>
<protein>
    <recommendedName>
        <fullName evidence="9">Peptidase A1 domain-containing protein</fullName>
    </recommendedName>
</protein>
<dbReference type="Gene3D" id="2.40.70.10">
    <property type="entry name" value="Acid Proteases"/>
    <property type="match status" value="2"/>
</dbReference>
<comment type="similarity">
    <text evidence="1 6">Belongs to the peptidase A1 family.</text>
</comment>
<dbReference type="PROSITE" id="PS51767">
    <property type="entry name" value="PEPTIDASE_A1"/>
    <property type="match status" value="1"/>
</dbReference>
<dbReference type="OrthoDB" id="771136at2759"/>
<accession>A0A4V2MX79</accession>
<dbReference type="InterPro" id="IPR001461">
    <property type="entry name" value="Aspartic_peptidase_A1"/>
</dbReference>
<dbReference type="AlphaFoldDB" id="A0A4V2MX79"/>
<evidence type="ECO:0000256" key="8">
    <source>
        <dbReference type="SAM" id="SignalP"/>
    </source>
</evidence>
<proteinExistence type="inferred from homology"/>
<dbReference type="InterPro" id="IPR001969">
    <property type="entry name" value="Aspartic_peptidase_AS"/>
</dbReference>
<dbReference type="FunFam" id="2.40.70.10:FF:000115">
    <property type="entry name" value="Lysosomal aspartic protease"/>
    <property type="match status" value="1"/>
</dbReference>
<feature type="region of interest" description="Disordered" evidence="7">
    <location>
        <begin position="439"/>
        <end position="462"/>
    </location>
</feature>
<evidence type="ECO:0000313" key="11">
    <source>
        <dbReference type="Proteomes" id="UP000292702"/>
    </source>
</evidence>
<keyword evidence="3 6" id="KW-0064">Aspartyl protease</keyword>
<evidence type="ECO:0000256" key="3">
    <source>
        <dbReference type="ARBA" id="ARBA00022750"/>
    </source>
</evidence>
<dbReference type="SUPFAM" id="SSF50630">
    <property type="entry name" value="Acid proteases"/>
    <property type="match status" value="1"/>
</dbReference>
<evidence type="ECO:0000256" key="7">
    <source>
        <dbReference type="SAM" id="MobiDB-lite"/>
    </source>
</evidence>
<comment type="caution">
    <text evidence="10">The sequence shown here is derived from an EMBL/GenBank/DDBJ whole genome shotgun (WGS) entry which is preliminary data.</text>
</comment>
<dbReference type="PROSITE" id="PS00141">
    <property type="entry name" value="ASP_PROTEASE"/>
    <property type="match status" value="1"/>
</dbReference>
<evidence type="ECO:0000256" key="1">
    <source>
        <dbReference type="ARBA" id="ARBA00007447"/>
    </source>
</evidence>
<feature type="domain" description="Peptidase A1" evidence="9">
    <location>
        <begin position="98"/>
        <end position="426"/>
    </location>
</feature>
<evidence type="ECO:0000256" key="4">
    <source>
        <dbReference type="ARBA" id="ARBA00022801"/>
    </source>
</evidence>
<dbReference type="PANTHER" id="PTHR47966:SF6">
    <property type="entry name" value="PEPTIDASE A1 DOMAIN-CONTAINING PROTEIN"/>
    <property type="match status" value="1"/>
</dbReference>
<dbReference type="PANTHER" id="PTHR47966">
    <property type="entry name" value="BETA-SITE APP-CLEAVING ENZYME, ISOFORM A-RELATED"/>
    <property type="match status" value="1"/>
</dbReference>
<evidence type="ECO:0000256" key="6">
    <source>
        <dbReference type="RuleBase" id="RU000454"/>
    </source>
</evidence>
<dbReference type="EMBL" id="RWJN01000050">
    <property type="protein sequence ID" value="TCD69057.1"/>
    <property type="molecule type" value="Genomic_DNA"/>
</dbReference>